<comment type="caution">
    <text evidence="2">The sequence shown here is derived from an EMBL/GenBank/DDBJ whole genome shotgun (WGS) entry which is preliminary data.</text>
</comment>
<accession>A0A6A7N3I3</accession>
<evidence type="ECO:0000259" key="1">
    <source>
        <dbReference type="Pfam" id="PF13503"/>
    </source>
</evidence>
<keyword evidence="3" id="KW-1185">Reference proteome</keyword>
<evidence type="ECO:0000313" key="3">
    <source>
        <dbReference type="Proteomes" id="UP000440498"/>
    </source>
</evidence>
<reference evidence="2 3" key="1">
    <citation type="submission" date="2019-10" db="EMBL/GenBank/DDBJ databases">
        <title>Two novel species isolated from a subtropical stream in China.</title>
        <authorList>
            <person name="Lu H."/>
        </authorList>
    </citation>
    <scope>NUCLEOTIDE SEQUENCE [LARGE SCALE GENOMIC DNA]</scope>
    <source>
        <strain evidence="2 3">FT29W</strain>
    </source>
</reference>
<dbReference type="Proteomes" id="UP000440498">
    <property type="component" value="Unassembled WGS sequence"/>
</dbReference>
<dbReference type="InterPro" id="IPR025391">
    <property type="entry name" value="DUF4123"/>
</dbReference>
<feature type="domain" description="DUF4123" evidence="1">
    <location>
        <begin position="34"/>
        <end position="156"/>
    </location>
</feature>
<dbReference type="Pfam" id="PF13503">
    <property type="entry name" value="DUF4123"/>
    <property type="match status" value="1"/>
</dbReference>
<dbReference type="RefSeq" id="WP_152838870.1">
    <property type="nucleotide sequence ID" value="NZ_WHUG01000005.1"/>
</dbReference>
<gene>
    <name evidence="2" type="ORF">GEV02_15690</name>
</gene>
<evidence type="ECO:0000313" key="2">
    <source>
        <dbReference type="EMBL" id="MQA39596.1"/>
    </source>
</evidence>
<name>A0A6A7N3I3_9BURK</name>
<protein>
    <submittedName>
        <fullName evidence="2">DUF4123 domain-containing protein</fullName>
    </submittedName>
</protein>
<organism evidence="2 3">
    <name type="scientific">Rugamonas aquatica</name>
    <dbReference type="NCBI Taxonomy" id="2743357"/>
    <lineage>
        <taxon>Bacteria</taxon>
        <taxon>Pseudomonadati</taxon>
        <taxon>Pseudomonadota</taxon>
        <taxon>Betaproteobacteria</taxon>
        <taxon>Burkholderiales</taxon>
        <taxon>Oxalobacteraceae</taxon>
        <taxon>Telluria group</taxon>
        <taxon>Rugamonas</taxon>
    </lineage>
</organism>
<proteinExistence type="predicted"/>
<dbReference type="AlphaFoldDB" id="A0A6A7N3I3"/>
<dbReference type="EMBL" id="WHUG01000005">
    <property type="protein sequence ID" value="MQA39596.1"/>
    <property type="molecule type" value="Genomic_DNA"/>
</dbReference>
<sequence>MYFALNAPLPDLPGLICQGLKDLRASDPDATLNVFALVDCAFDEQFFSSRHHSMRERMSLYAGTSLSGLGRAAPYLVAGPADIGLCLSWLERLYAACDGKPMLSIIASTLDLNALAHHLRPYLIARTEDTLEWPVRWGDTRVLPHLLSALTPAQHDAMLGPMHCWWMAARDGGLSVVQGTARAETTPADFDKLPLSDEAFSQVVDEAEADAVLTQIEERLPDVLRGLDPAVCHARVRRHLRIADAHGIEAAEARRHFSQLALMLADDFAQHPEMARLLQRTRQGSGYAAEVMALSPVFWEAAERRTFQS</sequence>